<evidence type="ECO:0000259" key="1">
    <source>
        <dbReference type="Pfam" id="PF05050"/>
    </source>
</evidence>
<gene>
    <name evidence="2" type="ORF">METZ01_LOCUS207247</name>
</gene>
<accession>A0A382EWR1</accession>
<evidence type="ECO:0000313" key="2">
    <source>
        <dbReference type="EMBL" id="SVB54393.1"/>
    </source>
</evidence>
<dbReference type="SUPFAM" id="SSF53335">
    <property type="entry name" value="S-adenosyl-L-methionine-dependent methyltransferases"/>
    <property type="match status" value="1"/>
</dbReference>
<feature type="domain" description="Methyltransferase FkbM" evidence="1">
    <location>
        <begin position="95"/>
        <end position="229"/>
    </location>
</feature>
<dbReference type="InterPro" id="IPR006342">
    <property type="entry name" value="FkbM_mtfrase"/>
</dbReference>
<dbReference type="NCBIfam" id="TIGR01444">
    <property type="entry name" value="fkbM_fam"/>
    <property type="match status" value="1"/>
</dbReference>
<reference evidence="2" key="1">
    <citation type="submission" date="2018-05" db="EMBL/GenBank/DDBJ databases">
        <authorList>
            <person name="Lanie J.A."/>
            <person name="Ng W.-L."/>
            <person name="Kazmierczak K.M."/>
            <person name="Andrzejewski T.M."/>
            <person name="Davidsen T.M."/>
            <person name="Wayne K.J."/>
            <person name="Tettelin H."/>
            <person name="Glass J.I."/>
            <person name="Rusch D."/>
            <person name="Podicherti R."/>
            <person name="Tsui H.-C.T."/>
            <person name="Winkler M.E."/>
        </authorList>
    </citation>
    <scope>NUCLEOTIDE SEQUENCE</scope>
</reference>
<name>A0A382EWR1_9ZZZZ</name>
<sequence>MNFNDIFEEIKSSPEKHPRDNKEYKRLEYELLELVQKSGFISGGSSKDNFGPFGEISFPYLKMGAIDSLDLFGLDEVIIFSYYYNNRHRYKKVSDIGANIGLHSLLMSKCGYQVEAYEPDPRHIEIIENNLKLNNVNSVNINQVAVSDVHDKTKFIRVLGNTTGSHIAGAKEDPYGELETFDVNVTSAREIFKNSDFIKMDVEGEEAKIISSTSKEDWDYVDMILEVGTETNKRIVFDHLSHIGVNMFSQKKAWNKVETIEDIPSSYKEGSLFVSTDEKMAWS</sequence>
<dbReference type="Pfam" id="PF05050">
    <property type="entry name" value="Methyltransf_21"/>
    <property type="match status" value="1"/>
</dbReference>
<organism evidence="2">
    <name type="scientific">marine metagenome</name>
    <dbReference type="NCBI Taxonomy" id="408172"/>
    <lineage>
        <taxon>unclassified sequences</taxon>
        <taxon>metagenomes</taxon>
        <taxon>ecological metagenomes</taxon>
    </lineage>
</organism>
<dbReference type="Gene3D" id="3.40.50.150">
    <property type="entry name" value="Vaccinia Virus protein VP39"/>
    <property type="match status" value="1"/>
</dbReference>
<dbReference type="InterPro" id="IPR029063">
    <property type="entry name" value="SAM-dependent_MTases_sf"/>
</dbReference>
<dbReference type="PANTHER" id="PTHR34203:SF15">
    <property type="entry name" value="SLL1173 PROTEIN"/>
    <property type="match status" value="1"/>
</dbReference>
<dbReference type="InterPro" id="IPR052514">
    <property type="entry name" value="SAM-dependent_MTase"/>
</dbReference>
<dbReference type="PANTHER" id="PTHR34203">
    <property type="entry name" value="METHYLTRANSFERASE, FKBM FAMILY PROTEIN"/>
    <property type="match status" value="1"/>
</dbReference>
<protein>
    <recommendedName>
        <fullName evidence="1">Methyltransferase FkbM domain-containing protein</fullName>
    </recommendedName>
</protein>
<dbReference type="AlphaFoldDB" id="A0A382EWR1"/>
<proteinExistence type="predicted"/>
<dbReference type="EMBL" id="UINC01046411">
    <property type="protein sequence ID" value="SVB54393.1"/>
    <property type="molecule type" value="Genomic_DNA"/>
</dbReference>